<proteinExistence type="predicted"/>
<dbReference type="GO" id="GO:0016853">
    <property type="term" value="F:isomerase activity"/>
    <property type="evidence" value="ECO:0007669"/>
    <property type="project" value="UniProtKB-KW"/>
</dbReference>
<dbReference type="Pfam" id="PF01182">
    <property type="entry name" value="Glucosamine_iso"/>
    <property type="match status" value="1"/>
</dbReference>
<sequence>MIKSLEIIKEKTHEECSKLLLKLISNHINEFEKFSIGLSGGTTPELFYKLFAKKYHEYSNITFWTVDERHVDTTEKISNQKMINSIFNDTKLNVIKYDYNEDPRLSAENYTTKVFEKINKFNIAVLGVGDDGHVASLFPNTRALESDKKGFVENEVNILTKWRITSTYRLLADVESLYLFVTGENKKEVIQKIGNEDDLPVNKLIGLRKKTTLLTDQ</sequence>
<evidence type="ECO:0000313" key="3">
    <source>
        <dbReference type="EMBL" id="AGQ19424.1"/>
    </source>
</evidence>
<comment type="pathway">
    <text evidence="1">Carbohydrate degradation.</text>
</comment>
<dbReference type="InterPro" id="IPR006148">
    <property type="entry name" value="Glc/Gal-6P_isomerase"/>
</dbReference>
<accession>S5DKV4</accession>
<evidence type="ECO:0000256" key="1">
    <source>
        <dbReference type="ARBA" id="ARBA00004921"/>
    </source>
</evidence>
<dbReference type="PANTHER" id="PTHR11054:SF0">
    <property type="entry name" value="6-PHOSPHOGLUCONOLACTONASE"/>
    <property type="match status" value="1"/>
</dbReference>
<keyword evidence="3" id="KW-0413">Isomerase</keyword>
<reference evidence="3" key="1">
    <citation type="journal article" date="2013" name="Sci. Rep.">
        <title>Metagenomics uncovers a new group of low GC and ultra-small marine Actinobacteria.</title>
        <authorList>
            <person name="Ghai R."/>
            <person name="Mizuno C.M."/>
            <person name="Picazo A."/>
            <person name="Camacho A."/>
            <person name="Rodriguez-Valera F."/>
        </authorList>
    </citation>
    <scope>NUCLEOTIDE SEQUENCE</scope>
</reference>
<dbReference type="SUPFAM" id="SSF100950">
    <property type="entry name" value="NagB/RpiA/CoA transferase-like"/>
    <property type="match status" value="1"/>
</dbReference>
<protein>
    <submittedName>
        <fullName evidence="3">6-phosphogluconolactonase/glucosamine-6-phosphate isomerase/deaminase</fullName>
    </submittedName>
</protein>
<dbReference type="GO" id="GO:0005975">
    <property type="term" value="P:carbohydrate metabolic process"/>
    <property type="evidence" value="ECO:0007669"/>
    <property type="project" value="InterPro"/>
</dbReference>
<name>S5DKV4_9ACTN</name>
<evidence type="ECO:0000259" key="2">
    <source>
        <dbReference type="Pfam" id="PF01182"/>
    </source>
</evidence>
<organism evidence="3">
    <name type="scientific">Candidatus Actinomarina minuta</name>
    <dbReference type="NCBI Taxonomy" id="1389454"/>
    <lineage>
        <taxon>Bacteria</taxon>
        <taxon>Bacillati</taxon>
        <taxon>Actinomycetota</taxon>
        <taxon>Actinomycetes</taxon>
        <taxon>Candidatus Actinomarinidae</taxon>
        <taxon>Candidatus Actinomarinales</taxon>
        <taxon>Candidatus Actinomarineae</taxon>
        <taxon>Candidatus Actinomarinaceae</taxon>
        <taxon>Candidatus Actinomarina</taxon>
    </lineage>
</organism>
<dbReference type="InterPro" id="IPR039104">
    <property type="entry name" value="6PGL"/>
</dbReference>
<dbReference type="AlphaFoldDB" id="S5DKV4"/>
<dbReference type="PANTHER" id="PTHR11054">
    <property type="entry name" value="6-PHOSPHOGLUCONOLACTONASE"/>
    <property type="match status" value="1"/>
</dbReference>
<dbReference type="InterPro" id="IPR037171">
    <property type="entry name" value="NagB/RpiA_transferase-like"/>
</dbReference>
<dbReference type="Gene3D" id="3.40.50.1360">
    <property type="match status" value="1"/>
</dbReference>
<feature type="domain" description="Glucosamine/galactosamine-6-phosphate isomerase" evidence="2">
    <location>
        <begin position="10"/>
        <end position="204"/>
    </location>
</feature>
<dbReference type="EMBL" id="KC811131">
    <property type="protein sequence ID" value="AGQ19424.1"/>
    <property type="molecule type" value="Genomic_DNA"/>
</dbReference>